<dbReference type="EMBL" id="JABCKV010000003">
    <property type="protein sequence ID" value="KAG5648296.1"/>
    <property type="molecule type" value="Genomic_DNA"/>
</dbReference>
<name>A0A9P7KDQ8_9AGAR</name>
<proteinExistence type="predicted"/>
<gene>
    <name evidence="2" type="ORF">DXG03_004868</name>
</gene>
<protein>
    <recommendedName>
        <fullName evidence="4">F-box domain-containing protein</fullName>
    </recommendedName>
</protein>
<feature type="region of interest" description="Disordered" evidence="1">
    <location>
        <begin position="66"/>
        <end position="86"/>
    </location>
</feature>
<reference evidence="2" key="2">
    <citation type="submission" date="2021-10" db="EMBL/GenBank/DDBJ databases">
        <title>Phylogenomics reveals ancestral predisposition of the termite-cultivated fungus Termitomyces towards a domesticated lifestyle.</title>
        <authorList>
            <person name="Auxier B."/>
            <person name="Grum-Grzhimaylo A."/>
            <person name="Cardenas M.E."/>
            <person name="Lodge J.D."/>
            <person name="Laessoe T."/>
            <person name="Pedersen O."/>
            <person name="Smith M.E."/>
            <person name="Kuyper T.W."/>
            <person name="Franco-Molano E.A."/>
            <person name="Baroni T.J."/>
            <person name="Aanen D.K."/>
        </authorList>
    </citation>
    <scope>NUCLEOTIDE SEQUENCE</scope>
    <source>
        <strain evidence="2">AP01</strain>
        <tissue evidence="2">Mycelium</tissue>
    </source>
</reference>
<comment type="caution">
    <text evidence="2">The sequence shown here is derived from an EMBL/GenBank/DDBJ whole genome shotgun (WGS) entry which is preliminary data.</text>
</comment>
<sequence length="475" mass="53723">MSSNGSWVDCEESEQYHLTPADAALLEKVKSYSGSPNDDILLDSESLQAAAIYQIPKALYRPRSTLNQPHRDFRSGRTSSTASESSALRSRRRSIFPPGLLTEIFVFAFYHSGDWLHNNYPLGLWPDTVKPRISRSETRSLWHSLHISMCARNERVVLWLCSVLPRHVPLSIDFALLGFGDLCSMAVKMAVCKRVQEVTLDLSPEGYDELWAAMVVHQASLKAQHMDLRVDDVISLQQLMMGLPSGRNDTANPLLESRFGIPGLMNLKVLDLRLSLKHDSSILLYNFLTLCPRLKILKLQAYFRLRLADSKEHNYLNPITFPDLQMLHLESISCTWLFRVLAAPTLHQREIFEVSANLPSLLKAAPNLMECTLSGMVVPDVVLRGIACGDLLSRLVELHITPETLLEFGKVVEARVRREVYEEGGLRLRSAWAACHDCVTEEEVNAADREFRLLCKDYGIFCRSTRFISTPRAQV</sequence>
<evidence type="ECO:0000313" key="2">
    <source>
        <dbReference type="EMBL" id="KAG5648296.1"/>
    </source>
</evidence>
<accession>A0A9P7KDQ8</accession>
<dbReference type="Proteomes" id="UP000775547">
    <property type="component" value="Unassembled WGS sequence"/>
</dbReference>
<reference evidence="2" key="1">
    <citation type="submission" date="2020-07" db="EMBL/GenBank/DDBJ databases">
        <authorList>
            <person name="Nieuwenhuis M."/>
            <person name="Van De Peppel L.J.J."/>
        </authorList>
    </citation>
    <scope>NUCLEOTIDE SEQUENCE</scope>
    <source>
        <strain evidence="2">AP01</strain>
        <tissue evidence="2">Mycelium</tissue>
    </source>
</reference>
<evidence type="ECO:0000313" key="3">
    <source>
        <dbReference type="Proteomes" id="UP000775547"/>
    </source>
</evidence>
<dbReference type="AlphaFoldDB" id="A0A9P7KDQ8"/>
<evidence type="ECO:0000256" key="1">
    <source>
        <dbReference type="SAM" id="MobiDB-lite"/>
    </source>
</evidence>
<evidence type="ECO:0008006" key="4">
    <source>
        <dbReference type="Google" id="ProtNLM"/>
    </source>
</evidence>
<feature type="compositionally biased region" description="Low complexity" evidence="1">
    <location>
        <begin position="76"/>
        <end position="86"/>
    </location>
</feature>
<keyword evidence="3" id="KW-1185">Reference proteome</keyword>
<organism evidence="2 3">
    <name type="scientific">Asterophora parasitica</name>
    <dbReference type="NCBI Taxonomy" id="117018"/>
    <lineage>
        <taxon>Eukaryota</taxon>
        <taxon>Fungi</taxon>
        <taxon>Dikarya</taxon>
        <taxon>Basidiomycota</taxon>
        <taxon>Agaricomycotina</taxon>
        <taxon>Agaricomycetes</taxon>
        <taxon>Agaricomycetidae</taxon>
        <taxon>Agaricales</taxon>
        <taxon>Tricholomatineae</taxon>
        <taxon>Lyophyllaceae</taxon>
        <taxon>Asterophora</taxon>
    </lineage>
</organism>